<reference evidence="3 4" key="1">
    <citation type="submission" date="2019-02" db="EMBL/GenBank/DDBJ databases">
        <title>Siculibacillus lacustris gen. nov., sp. nov., a new rosette-forming bacterium isolated from a freshwater crater lake (Lake St. Ana, Romania).</title>
        <authorList>
            <person name="Felfoldi T."/>
            <person name="Marton Z."/>
            <person name="Szabo A."/>
            <person name="Mentes A."/>
            <person name="Boka K."/>
            <person name="Marialigeti K."/>
            <person name="Mathe I."/>
            <person name="Koncz M."/>
            <person name="Schumann P."/>
            <person name="Toth E."/>
        </authorList>
    </citation>
    <scope>NUCLEOTIDE SEQUENCE [LARGE SCALE GENOMIC DNA]</scope>
    <source>
        <strain evidence="3 4">SA-279</strain>
    </source>
</reference>
<keyword evidence="2" id="KW-1133">Transmembrane helix</keyword>
<dbReference type="RefSeq" id="WP_131311083.1">
    <property type="nucleotide sequence ID" value="NZ_SJFN01000034.1"/>
</dbReference>
<protein>
    <submittedName>
        <fullName evidence="3">Uncharacterized protein</fullName>
    </submittedName>
</protein>
<sequence length="254" mass="28524">MDHDLLFQYIKIGLENITVWPIILIFIIWKLYSNPKYMERIILYIQKIKIGSFELEFREIKEKLATATQKIVELENEVERNDARFGEIVSGVDPYAPLSELAATREALRAVAPSMSDLSAVRAGLRPGASPAELFAAAEVVRTRRDPQFFDDVVACLKRLSADENLEGIRLNTVWSLTSALHKTLVAALKNRSDWPLNERQLIDAKEMLAGLAQHKRVLADRPDAPMKGIRGPIKWANDWIAAGLESMRAASSG</sequence>
<organism evidence="3 4">
    <name type="scientific">Siculibacillus lacustris</name>
    <dbReference type="NCBI Taxonomy" id="1549641"/>
    <lineage>
        <taxon>Bacteria</taxon>
        <taxon>Pseudomonadati</taxon>
        <taxon>Pseudomonadota</taxon>
        <taxon>Alphaproteobacteria</taxon>
        <taxon>Hyphomicrobiales</taxon>
        <taxon>Ancalomicrobiaceae</taxon>
        <taxon>Siculibacillus</taxon>
    </lineage>
</organism>
<dbReference type="EMBL" id="SJFN01000034">
    <property type="protein sequence ID" value="TBW34398.1"/>
    <property type="molecule type" value="Genomic_DNA"/>
</dbReference>
<gene>
    <name evidence="3" type="ORF">EYW49_18335</name>
</gene>
<feature type="transmembrane region" description="Helical" evidence="2">
    <location>
        <begin position="12"/>
        <end position="32"/>
    </location>
</feature>
<comment type="caution">
    <text evidence="3">The sequence shown here is derived from an EMBL/GenBank/DDBJ whole genome shotgun (WGS) entry which is preliminary data.</text>
</comment>
<dbReference type="OrthoDB" id="7836107at2"/>
<keyword evidence="4" id="KW-1185">Reference proteome</keyword>
<accession>A0A4Q9VI93</accession>
<evidence type="ECO:0000313" key="3">
    <source>
        <dbReference type="EMBL" id="TBW34398.1"/>
    </source>
</evidence>
<evidence type="ECO:0000256" key="2">
    <source>
        <dbReference type="SAM" id="Phobius"/>
    </source>
</evidence>
<feature type="coiled-coil region" evidence="1">
    <location>
        <begin position="57"/>
        <end position="84"/>
    </location>
</feature>
<proteinExistence type="predicted"/>
<keyword evidence="2" id="KW-0812">Transmembrane</keyword>
<evidence type="ECO:0000313" key="4">
    <source>
        <dbReference type="Proteomes" id="UP000292781"/>
    </source>
</evidence>
<evidence type="ECO:0000256" key="1">
    <source>
        <dbReference type="SAM" id="Coils"/>
    </source>
</evidence>
<dbReference type="AlphaFoldDB" id="A0A4Q9VI93"/>
<keyword evidence="1" id="KW-0175">Coiled coil</keyword>
<keyword evidence="2" id="KW-0472">Membrane</keyword>
<name>A0A4Q9VI93_9HYPH</name>
<dbReference type="Proteomes" id="UP000292781">
    <property type="component" value="Unassembled WGS sequence"/>
</dbReference>